<organism evidence="2 3">
    <name type="scientific">Amphibacillus indicireducens</name>
    <dbReference type="NCBI Taxonomy" id="1076330"/>
    <lineage>
        <taxon>Bacteria</taxon>
        <taxon>Bacillati</taxon>
        <taxon>Bacillota</taxon>
        <taxon>Bacilli</taxon>
        <taxon>Bacillales</taxon>
        <taxon>Bacillaceae</taxon>
        <taxon>Amphibacillus</taxon>
    </lineage>
</organism>
<evidence type="ECO:0000259" key="1">
    <source>
        <dbReference type="PROSITE" id="PS51721"/>
    </source>
</evidence>
<keyword evidence="3" id="KW-1185">Reference proteome</keyword>
<dbReference type="PANTHER" id="PTHR46434:SF1">
    <property type="entry name" value="GENETIC INTERACTOR OF PROHIBITINS 3, MITOCHONDRIAL"/>
    <property type="match status" value="1"/>
</dbReference>
<proteinExistence type="predicted"/>
<gene>
    <name evidence="2" type="primary">yqeH</name>
    <name evidence="2" type="ORF">GCM10022410_19030</name>
</gene>
<evidence type="ECO:0000313" key="3">
    <source>
        <dbReference type="Proteomes" id="UP001501734"/>
    </source>
</evidence>
<dbReference type="InterPro" id="IPR030378">
    <property type="entry name" value="G_CP_dom"/>
</dbReference>
<dbReference type="NCBIfam" id="TIGR03597">
    <property type="entry name" value="GTPase_YqeH"/>
    <property type="match status" value="1"/>
</dbReference>
<dbReference type="PANTHER" id="PTHR46434">
    <property type="entry name" value="GENETIC INTERACTOR OF PROHIBITINS 3, MITOCHONDRIAL"/>
    <property type="match status" value="1"/>
</dbReference>
<name>A0ABP7VU61_9BACI</name>
<dbReference type="CDD" id="cd01855">
    <property type="entry name" value="YqeH"/>
    <property type="match status" value="1"/>
</dbReference>
<dbReference type="InterPro" id="IPR027417">
    <property type="entry name" value="P-loop_NTPase"/>
</dbReference>
<dbReference type="InterPro" id="IPR050896">
    <property type="entry name" value="Mito_lipid_metab_GTPase"/>
</dbReference>
<protein>
    <submittedName>
        <fullName evidence="2">Ribosome biogenesis GTPase YqeH</fullName>
    </submittedName>
</protein>
<evidence type="ECO:0000313" key="2">
    <source>
        <dbReference type="EMBL" id="GAA4074010.1"/>
    </source>
</evidence>
<dbReference type="PROSITE" id="PS51721">
    <property type="entry name" value="G_CP"/>
    <property type="match status" value="1"/>
</dbReference>
<dbReference type="InterPro" id="IPR019988">
    <property type="entry name" value="GTP-bd_ribosome_bgen_YqeH"/>
</dbReference>
<dbReference type="InterPro" id="IPR048422">
    <property type="entry name" value="NOA1/YqeH-like_C"/>
</dbReference>
<feature type="domain" description="CP-type G" evidence="1">
    <location>
        <begin position="49"/>
        <end position="226"/>
    </location>
</feature>
<accession>A0ABP7VU61</accession>
<sequence>MGKLTEQFYCQGCGVPIQTEDKEQAGFVPASALEHETVICQRCFRLKNYNEVQDVPYTDDDFLQMISQIGETNSLIVKMIDIFDFNGSFIRGLHRLTGNNRVIIIGNKVDLLPKSTNLNRVIQWIKKEAADLGVTVQDVYLISAKTGQGFDQVKQAIDFHRQGQDVYVVGSTNVGKSTFINYLINDSVGTKDAITTSYFPGTTLGFIDIPLDQHSSLYDTPGVVNRGQLTHYLAKEDVKYITPNKEIKPRVYQLNSQQTLYIGGLARFDFIKGERQSFTCYFPNKIELHRTKLEKADQLYQDHLGGLLTPPSQATADQYPNLVEQTIKVSGDRIDLVFPGLGWIALSGEPATIAVHSPADVPVSKRKAII</sequence>
<dbReference type="Pfam" id="PF01926">
    <property type="entry name" value="MMR_HSR1"/>
    <property type="match status" value="1"/>
</dbReference>
<dbReference type="EMBL" id="BAABDL010000104">
    <property type="protein sequence ID" value="GAA4074010.1"/>
    <property type="molecule type" value="Genomic_DNA"/>
</dbReference>
<dbReference type="Pfam" id="PF21516">
    <property type="entry name" value="YqeH-like_C"/>
    <property type="match status" value="1"/>
</dbReference>
<dbReference type="Proteomes" id="UP001501734">
    <property type="component" value="Unassembled WGS sequence"/>
</dbReference>
<reference evidence="3" key="1">
    <citation type="journal article" date="2019" name="Int. J. Syst. Evol. Microbiol.">
        <title>The Global Catalogue of Microorganisms (GCM) 10K type strain sequencing project: providing services to taxonomists for standard genome sequencing and annotation.</title>
        <authorList>
            <consortium name="The Broad Institute Genomics Platform"/>
            <consortium name="The Broad Institute Genome Sequencing Center for Infectious Disease"/>
            <person name="Wu L."/>
            <person name="Ma J."/>
        </authorList>
    </citation>
    <scope>NUCLEOTIDE SEQUENCE [LARGE SCALE GENOMIC DNA]</scope>
    <source>
        <strain evidence="3">JCM 17250</strain>
    </source>
</reference>
<dbReference type="RefSeq" id="WP_344912589.1">
    <property type="nucleotide sequence ID" value="NZ_BAABDL010000104.1"/>
</dbReference>
<dbReference type="InterPro" id="IPR006073">
    <property type="entry name" value="GTP-bd"/>
</dbReference>
<dbReference type="Gene3D" id="3.40.50.300">
    <property type="entry name" value="P-loop containing nucleotide triphosphate hydrolases"/>
    <property type="match status" value="1"/>
</dbReference>
<dbReference type="SUPFAM" id="SSF52540">
    <property type="entry name" value="P-loop containing nucleoside triphosphate hydrolases"/>
    <property type="match status" value="1"/>
</dbReference>
<comment type="caution">
    <text evidence="2">The sequence shown here is derived from an EMBL/GenBank/DDBJ whole genome shotgun (WGS) entry which is preliminary data.</text>
</comment>